<name>A0A5B9QV06_9BACT</name>
<dbReference type="AlphaFoldDB" id="A0A5B9QV06"/>
<reference evidence="2 3" key="1">
    <citation type="submission" date="2019-08" db="EMBL/GenBank/DDBJ databases">
        <title>Deep-cultivation of Planctomycetes and their phenomic and genomic characterization uncovers novel biology.</title>
        <authorList>
            <person name="Wiegand S."/>
            <person name="Jogler M."/>
            <person name="Boedeker C."/>
            <person name="Pinto D."/>
            <person name="Vollmers J."/>
            <person name="Rivas-Marin E."/>
            <person name="Kohn T."/>
            <person name="Peeters S.H."/>
            <person name="Heuer A."/>
            <person name="Rast P."/>
            <person name="Oberbeckmann S."/>
            <person name="Bunk B."/>
            <person name="Jeske O."/>
            <person name="Meyerdierks A."/>
            <person name="Storesund J.E."/>
            <person name="Kallscheuer N."/>
            <person name="Luecker S."/>
            <person name="Lage O.M."/>
            <person name="Pohl T."/>
            <person name="Merkel B.J."/>
            <person name="Hornburger P."/>
            <person name="Mueller R.-W."/>
            <person name="Bruemmer F."/>
            <person name="Labrenz M."/>
            <person name="Spormann A.M."/>
            <person name="Op den Camp H."/>
            <person name="Overmann J."/>
            <person name="Amann R."/>
            <person name="Jetten M.S.M."/>
            <person name="Mascher T."/>
            <person name="Medema M.H."/>
            <person name="Devos D.P."/>
            <person name="Kaster A.-K."/>
            <person name="Ovreas L."/>
            <person name="Rohde M."/>
            <person name="Galperin M.Y."/>
            <person name="Jogler C."/>
        </authorList>
    </citation>
    <scope>NUCLEOTIDE SEQUENCE [LARGE SCALE GENOMIC DNA]</scope>
    <source>
        <strain evidence="2 3">UC8</strain>
    </source>
</reference>
<feature type="signal peptide" evidence="1">
    <location>
        <begin position="1"/>
        <end position="25"/>
    </location>
</feature>
<feature type="chain" id="PRO_5022903163" description="Carboxypeptidase regulatory-like domain-containing protein" evidence="1">
    <location>
        <begin position="26"/>
        <end position="139"/>
    </location>
</feature>
<dbReference type="PROSITE" id="PS51257">
    <property type="entry name" value="PROKAR_LIPOPROTEIN"/>
    <property type="match status" value="1"/>
</dbReference>
<gene>
    <name evidence="2" type="ORF">UC8_49290</name>
</gene>
<accession>A0A5B9QV06</accession>
<evidence type="ECO:0000313" key="2">
    <source>
        <dbReference type="EMBL" id="QEG42887.1"/>
    </source>
</evidence>
<dbReference type="EMBL" id="CP042914">
    <property type="protein sequence ID" value="QEG42887.1"/>
    <property type="molecule type" value="Genomic_DNA"/>
</dbReference>
<evidence type="ECO:0000256" key="1">
    <source>
        <dbReference type="SAM" id="SignalP"/>
    </source>
</evidence>
<evidence type="ECO:0008006" key="4">
    <source>
        <dbReference type="Google" id="ProtNLM"/>
    </source>
</evidence>
<organism evidence="2 3">
    <name type="scientific">Roseimaritima ulvae</name>
    <dbReference type="NCBI Taxonomy" id="980254"/>
    <lineage>
        <taxon>Bacteria</taxon>
        <taxon>Pseudomonadati</taxon>
        <taxon>Planctomycetota</taxon>
        <taxon>Planctomycetia</taxon>
        <taxon>Pirellulales</taxon>
        <taxon>Pirellulaceae</taxon>
        <taxon>Roseimaritima</taxon>
    </lineage>
</organism>
<keyword evidence="3" id="KW-1185">Reference proteome</keyword>
<sequence precursor="true">MKAFPNSVHRLVLAFTILLPLAMLTGCSPSIPEATLSGNVTLNGKPYSDSAVMLIDLNSGQAGGTDIQPDGSFAIADPLPLGTYNVYLAPKALSEAEAASAAPITIDTSVPDKYWSEHSTDITVTIEEGENTATIELKS</sequence>
<protein>
    <recommendedName>
        <fullName evidence="4">Carboxypeptidase regulatory-like domain-containing protein</fullName>
    </recommendedName>
</protein>
<dbReference type="KEGG" id="rul:UC8_49290"/>
<dbReference type="RefSeq" id="WP_162275906.1">
    <property type="nucleotide sequence ID" value="NZ_LWSJ01000022.1"/>
</dbReference>
<evidence type="ECO:0000313" key="3">
    <source>
        <dbReference type="Proteomes" id="UP000325286"/>
    </source>
</evidence>
<keyword evidence="1" id="KW-0732">Signal</keyword>
<proteinExistence type="predicted"/>
<dbReference type="Proteomes" id="UP000325286">
    <property type="component" value="Chromosome"/>
</dbReference>